<feature type="compositionally biased region" description="Low complexity" evidence="1">
    <location>
        <begin position="53"/>
        <end position="64"/>
    </location>
</feature>
<evidence type="ECO:0000313" key="2">
    <source>
        <dbReference type="EMBL" id="PVD38691.1"/>
    </source>
</evidence>
<dbReference type="EMBL" id="PZQS01000001">
    <property type="protein sequence ID" value="PVD38691.1"/>
    <property type="molecule type" value="Genomic_DNA"/>
</dbReference>
<dbReference type="AlphaFoldDB" id="A0A2T7PZ54"/>
<evidence type="ECO:0000256" key="1">
    <source>
        <dbReference type="SAM" id="MobiDB-lite"/>
    </source>
</evidence>
<sequence length="364" mass="40844">MVHEHRLQTRGPENVRYNSLTSTPTALSNILVWSGSREAQKPETPVQLPQDQPTTGHLHPTTHPGRVHEDNYLRIQRLHKDKYSSPNNKLHSNTEVRHSKEGGQGELRVGTRQDDTMAELWEYIGQHPATVSGPRPLRQTWRRRTPDVVRSKGGADADDLIFVPETEQVRVDSLQETSLKKGADSDEEQSTSEKPLVLQPFSKTTDKGKTPSWTSKSNSSNFNNVSKFYGYINNKVNDEAGVTPAVTRVTLMTRTTSPFQGGDGESSASVALPFDTHRPGQRQDFMTLPPNSHTSSQRQDYVTLPPDNHTSSQRQDYVTLPPNNHTSSQRQDYVTLPPDNHTSSQRQDYVTLPPNSQSLVLRPT</sequence>
<feature type="region of interest" description="Disordered" evidence="1">
    <location>
        <begin position="1"/>
        <end position="20"/>
    </location>
</feature>
<protein>
    <submittedName>
        <fullName evidence="2">Uncharacterized protein</fullName>
    </submittedName>
</protein>
<feature type="region of interest" description="Disordered" evidence="1">
    <location>
        <begin position="37"/>
        <end position="68"/>
    </location>
</feature>
<keyword evidence="3" id="KW-1185">Reference proteome</keyword>
<feature type="region of interest" description="Disordered" evidence="1">
    <location>
        <begin position="81"/>
        <end position="108"/>
    </location>
</feature>
<organism evidence="2 3">
    <name type="scientific">Pomacea canaliculata</name>
    <name type="common">Golden apple snail</name>
    <dbReference type="NCBI Taxonomy" id="400727"/>
    <lineage>
        <taxon>Eukaryota</taxon>
        <taxon>Metazoa</taxon>
        <taxon>Spiralia</taxon>
        <taxon>Lophotrochozoa</taxon>
        <taxon>Mollusca</taxon>
        <taxon>Gastropoda</taxon>
        <taxon>Caenogastropoda</taxon>
        <taxon>Architaenioglossa</taxon>
        <taxon>Ampullarioidea</taxon>
        <taxon>Ampullariidae</taxon>
        <taxon>Pomacea</taxon>
    </lineage>
</organism>
<gene>
    <name evidence="2" type="ORF">C0Q70_01311</name>
</gene>
<dbReference type="Proteomes" id="UP000245119">
    <property type="component" value="Linkage Group LG1"/>
</dbReference>
<name>A0A2T7PZ54_POMCA</name>
<feature type="compositionally biased region" description="Polar residues" evidence="1">
    <location>
        <begin position="340"/>
        <end position="364"/>
    </location>
</feature>
<reference evidence="2 3" key="1">
    <citation type="submission" date="2018-04" db="EMBL/GenBank/DDBJ databases">
        <title>The genome of golden apple snail Pomacea canaliculata provides insight into stress tolerance and invasive adaptation.</title>
        <authorList>
            <person name="Liu C."/>
            <person name="Liu B."/>
            <person name="Ren Y."/>
            <person name="Zhang Y."/>
            <person name="Wang H."/>
            <person name="Li S."/>
            <person name="Jiang F."/>
            <person name="Yin L."/>
            <person name="Zhang G."/>
            <person name="Qian W."/>
            <person name="Fan W."/>
        </authorList>
    </citation>
    <scope>NUCLEOTIDE SEQUENCE [LARGE SCALE GENOMIC DNA]</scope>
    <source>
        <strain evidence="2">SZHN2017</strain>
        <tissue evidence="2">Muscle</tissue>
    </source>
</reference>
<comment type="caution">
    <text evidence="2">The sequence shown here is derived from an EMBL/GenBank/DDBJ whole genome shotgun (WGS) entry which is preliminary data.</text>
</comment>
<feature type="region of interest" description="Disordered" evidence="1">
    <location>
        <begin position="173"/>
        <end position="219"/>
    </location>
</feature>
<feature type="region of interest" description="Disordered" evidence="1">
    <location>
        <begin position="255"/>
        <end position="364"/>
    </location>
</feature>
<feature type="compositionally biased region" description="Polar residues" evidence="1">
    <location>
        <begin position="308"/>
        <end position="332"/>
    </location>
</feature>
<accession>A0A2T7PZ54</accession>
<feature type="compositionally biased region" description="Polar residues" evidence="1">
    <location>
        <begin position="289"/>
        <end position="300"/>
    </location>
</feature>
<evidence type="ECO:0000313" key="3">
    <source>
        <dbReference type="Proteomes" id="UP000245119"/>
    </source>
</evidence>
<proteinExistence type="predicted"/>
<feature type="compositionally biased region" description="Basic and acidic residues" evidence="1">
    <location>
        <begin position="92"/>
        <end position="108"/>
    </location>
</feature>